<evidence type="ECO:0000313" key="2">
    <source>
        <dbReference type="Proteomes" id="UP001345963"/>
    </source>
</evidence>
<name>A0ABU7B5P8_9TELE</name>
<accession>A0ABU7B5P8</accession>
<evidence type="ECO:0000313" key="1">
    <source>
        <dbReference type="EMBL" id="MED6245129.1"/>
    </source>
</evidence>
<sequence length="123" mass="14006">MARHRISGTTGRVTVHVERGPVILLSLPTQFPTSSRFPEPWHPERKRQHCWIITRPKQKDFSYRIRSENLKGKKTCKDLTQDLADAYPICCMPTGLQEKSRMTLRRGGDVRDCGTLEGGQAGE</sequence>
<comment type="caution">
    <text evidence="1">The sequence shown here is derived from an EMBL/GenBank/DDBJ whole genome shotgun (WGS) entry which is preliminary data.</text>
</comment>
<proteinExistence type="predicted"/>
<dbReference type="Proteomes" id="UP001345963">
    <property type="component" value="Unassembled WGS sequence"/>
</dbReference>
<protein>
    <submittedName>
        <fullName evidence="1">Uncharacterized protein</fullName>
    </submittedName>
</protein>
<keyword evidence="2" id="KW-1185">Reference proteome</keyword>
<gene>
    <name evidence="1" type="ORF">ATANTOWER_031856</name>
</gene>
<dbReference type="EMBL" id="JAHUTI010040250">
    <property type="protein sequence ID" value="MED6245129.1"/>
    <property type="molecule type" value="Genomic_DNA"/>
</dbReference>
<reference evidence="1 2" key="1">
    <citation type="submission" date="2021-07" db="EMBL/GenBank/DDBJ databases">
        <authorList>
            <person name="Palmer J.M."/>
        </authorList>
    </citation>
    <scope>NUCLEOTIDE SEQUENCE [LARGE SCALE GENOMIC DNA]</scope>
    <source>
        <strain evidence="1 2">AT_MEX2019</strain>
        <tissue evidence="1">Muscle</tissue>
    </source>
</reference>
<organism evidence="1 2">
    <name type="scientific">Ataeniobius toweri</name>
    <dbReference type="NCBI Taxonomy" id="208326"/>
    <lineage>
        <taxon>Eukaryota</taxon>
        <taxon>Metazoa</taxon>
        <taxon>Chordata</taxon>
        <taxon>Craniata</taxon>
        <taxon>Vertebrata</taxon>
        <taxon>Euteleostomi</taxon>
        <taxon>Actinopterygii</taxon>
        <taxon>Neopterygii</taxon>
        <taxon>Teleostei</taxon>
        <taxon>Neoteleostei</taxon>
        <taxon>Acanthomorphata</taxon>
        <taxon>Ovalentaria</taxon>
        <taxon>Atherinomorphae</taxon>
        <taxon>Cyprinodontiformes</taxon>
        <taxon>Goodeidae</taxon>
        <taxon>Ataeniobius</taxon>
    </lineage>
</organism>